<dbReference type="PROSITE" id="PS51257">
    <property type="entry name" value="PROKAR_LIPOPROTEIN"/>
    <property type="match status" value="1"/>
</dbReference>
<comment type="caution">
    <text evidence="2">The sequence shown here is derived from an EMBL/GenBank/DDBJ whole genome shotgun (WGS) entry which is preliminary data.</text>
</comment>
<sequence>MKKAWMVLMGTAIILAACGQGNDKSSDGGEMQKPIDAQIDIPKQADKGEKVTLAVTVTQGDKAVDDAGELEFEVWPKDKKEDSKVVEAKHDKEGLYKGETTFDQDGTYVVQAHVTARDMHTMPKEEITIGNGGDHEHHHEGSDTSIHFMAPEELNASQDEVFTVHVENDKKPLTGAEVRLEISQEGVEKHEWIDGTEKGNGEYEVKHTFPEAGEYMVKVHVTKGDEVHDHIMETVKVD</sequence>
<proteinExistence type="predicted"/>
<evidence type="ECO:0000313" key="2">
    <source>
        <dbReference type="EMBL" id="KON92443.1"/>
    </source>
</evidence>
<feature type="domain" description="YtkA-like" evidence="1">
    <location>
        <begin position="141"/>
        <end position="220"/>
    </location>
</feature>
<accession>A0A0M0GRR3</accession>
<dbReference type="EMBL" id="LGUE01000001">
    <property type="protein sequence ID" value="KON92443.1"/>
    <property type="molecule type" value="Genomic_DNA"/>
</dbReference>
<protein>
    <recommendedName>
        <fullName evidence="1">YtkA-like domain-containing protein</fullName>
    </recommendedName>
</protein>
<dbReference type="OrthoDB" id="2679563at2"/>
<dbReference type="Proteomes" id="UP000037405">
    <property type="component" value="Unassembled WGS sequence"/>
</dbReference>
<dbReference type="PATRIC" id="fig|189381.12.peg.1845"/>
<reference evidence="3" key="1">
    <citation type="submission" date="2015-07" db="EMBL/GenBank/DDBJ databases">
        <title>Fjat-14235 jcm11544.</title>
        <authorList>
            <person name="Liu B."/>
            <person name="Wang J."/>
            <person name="Zhu Y."/>
            <person name="Liu G."/>
            <person name="Chen Q."/>
            <person name="Chen Z."/>
            <person name="Lan J."/>
            <person name="Che J."/>
            <person name="Ge C."/>
            <person name="Shi H."/>
            <person name="Pan Z."/>
            <person name="Liu X."/>
        </authorList>
    </citation>
    <scope>NUCLEOTIDE SEQUENCE [LARGE SCALE GENOMIC DNA]</scope>
    <source>
        <strain evidence="3">JCM 11544</strain>
    </source>
</reference>
<gene>
    <name evidence="2" type="ORF">AF331_08370</name>
</gene>
<name>A0A0M0GRR3_9BACI</name>
<feature type="domain" description="YtkA-like" evidence="1">
    <location>
        <begin position="32"/>
        <end position="113"/>
    </location>
</feature>
<dbReference type="STRING" id="189381.GCA_900166615_02578"/>
<dbReference type="Gene3D" id="2.60.40.10">
    <property type="entry name" value="Immunoglobulins"/>
    <property type="match status" value="1"/>
</dbReference>
<dbReference type="InterPro" id="IPR032693">
    <property type="entry name" value="YtkA-like_dom"/>
</dbReference>
<dbReference type="InterPro" id="IPR013783">
    <property type="entry name" value="Ig-like_fold"/>
</dbReference>
<keyword evidence="3" id="KW-1185">Reference proteome</keyword>
<dbReference type="AlphaFoldDB" id="A0A0M0GRR3"/>
<evidence type="ECO:0000259" key="1">
    <source>
        <dbReference type="Pfam" id="PF13115"/>
    </source>
</evidence>
<organism evidence="2 3">
    <name type="scientific">Rossellomorea marisflavi</name>
    <dbReference type="NCBI Taxonomy" id="189381"/>
    <lineage>
        <taxon>Bacteria</taxon>
        <taxon>Bacillati</taxon>
        <taxon>Bacillota</taxon>
        <taxon>Bacilli</taxon>
        <taxon>Bacillales</taxon>
        <taxon>Bacillaceae</taxon>
        <taxon>Rossellomorea</taxon>
    </lineage>
</organism>
<dbReference type="RefSeq" id="WP_053427601.1">
    <property type="nucleotide sequence ID" value="NZ_JAUKEF010000001.1"/>
</dbReference>
<evidence type="ECO:0000313" key="3">
    <source>
        <dbReference type="Proteomes" id="UP000037405"/>
    </source>
</evidence>
<dbReference type="Pfam" id="PF13115">
    <property type="entry name" value="YtkA"/>
    <property type="match status" value="2"/>
</dbReference>